<evidence type="ECO:0000256" key="5">
    <source>
        <dbReference type="ARBA" id="ARBA00023040"/>
    </source>
</evidence>
<reference evidence="13 14" key="1">
    <citation type="submission" date="2022-05" db="EMBL/GenBank/DDBJ databases">
        <authorList>
            <consortium name="Genoscope - CEA"/>
            <person name="William W."/>
        </authorList>
    </citation>
    <scope>NUCLEOTIDE SEQUENCE [LARGE SCALE GENOMIC DNA]</scope>
</reference>
<keyword evidence="4 11" id="KW-1133">Transmembrane helix</keyword>
<keyword evidence="7" id="KW-0675">Receptor</keyword>
<evidence type="ECO:0000313" key="13">
    <source>
        <dbReference type="EMBL" id="CAH3118168.1"/>
    </source>
</evidence>
<evidence type="ECO:0000256" key="6">
    <source>
        <dbReference type="ARBA" id="ARBA00023136"/>
    </source>
</evidence>
<feature type="transmembrane region" description="Helical" evidence="11">
    <location>
        <begin position="367"/>
        <end position="388"/>
    </location>
</feature>
<keyword evidence="6 11" id="KW-0472">Membrane</keyword>
<dbReference type="PANTHER" id="PTHR24246:SF27">
    <property type="entry name" value="ADENOSINE RECEPTOR, ISOFORM A"/>
    <property type="match status" value="1"/>
</dbReference>
<keyword evidence="2" id="KW-1003">Cell membrane</keyword>
<dbReference type="SUPFAM" id="SSF81321">
    <property type="entry name" value="Family A G protein-coupled receptor-like"/>
    <property type="match status" value="2"/>
</dbReference>
<dbReference type="EMBL" id="CALNXJ010000016">
    <property type="protein sequence ID" value="CAH3118168.1"/>
    <property type="molecule type" value="Genomic_DNA"/>
</dbReference>
<dbReference type="AlphaFoldDB" id="A0AAU9WLT3"/>
<feature type="transmembrane region" description="Helical" evidence="11">
    <location>
        <begin position="329"/>
        <end position="347"/>
    </location>
</feature>
<keyword evidence="9" id="KW-0807">Transducer</keyword>
<dbReference type="GO" id="GO:0004930">
    <property type="term" value="F:G protein-coupled receptor activity"/>
    <property type="evidence" value="ECO:0007669"/>
    <property type="project" value="UniProtKB-KW"/>
</dbReference>
<accession>A0AAU9WLT3</accession>
<feature type="region of interest" description="Disordered" evidence="10">
    <location>
        <begin position="1"/>
        <end position="21"/>
    </location>
</feature>
<evidence type="ECO:0000256" key="1">
    <source>
        <dbReference type="ARBA" id="ARBA00004651"/>
    </source>
</evidence>
<name>A0AAU9WLT3_9CNID</name>
<evidence type="ECO:0000256" key="10">
    <source>
        <dbReference type="SAM" id="MobiDB-lite"/>
    </source>
</evidence>
<dbReference type="Pfam" id="PF00001">
    <property type="entry name" value="7tm_1"/>
    <property type="match status" value="2"/>
</dbReference>
<dbReference type="Proteomes" id="UP001159428">
    <property type="component" value="Unassembled WGS sequence"/>
</dbReference>
<comment type="caution">
    <text evidence="13">The sequence shown here is derived from an EMBL/GenBank/DDBJ whole genome shotgun (WGS) entry which is preliminary data.</text>
</comment>
<evidence type="ECO:0000256" key="7">
    <source>
        <dbReference type="ARBA" id="ARBA00023170"/>
    </source>
</evidence>
<dbReference type="GO" id="GO:0005886">
    <property type="term" value="C:plasma membrane"/>
    <property type="evidence" value="ECO:0007669"/>
    <property type="project" value="UniProtKB-SubCell"/>
</dbReference>
<evidence type="ECO:0000256" key="4">
    <source>
        <dbReference type="ARBA" id="ARBA00022989"/>
    </source>
</evidence>
<feature type="domain" description="G-protein coupled receptors family 1 profile" evidence="12">
    <location>
        <begin position="43"/>
        <end position="386"/>
    </location>
</feature>
<organism evidence="13 14">
    <name type="scientific">Pocillopora meandrina</name>
    <dbReference type="NCBI Taxonomy" id="46732"/>
    <lineage>
        <taxon>Eukaryota</taxon>
        <taxon>Metazoa</taxon>
        <taxon>Cnidaria</taxon>
        <taxon>Anthozoa</taxon>
        <taxon>Hexacorallia</taxon>
        <taxon>Scleractinia</taxon>
        <taxon>Astrocoeniina</taxon>
        <taxon>Pocilloporidae</taxon>
        <taxon>Pocillopora</taxon>
    </lineage>
</organism>
<dbReference type="PROSITE" id="PS50262">
    <property type="entry name" value="G_PROTEIN_RECEP_F1_2"/>
    <property type="match status" value="1"/>
</dbReference>
<protein>
    <recommendedName>
        <fullName evidence="12">G-protein coupled receptors family 1 profile domain-containing protein</fullName>
    </recommendedName>
</protein>
<proteinExistence type="predicted"/>
<keyword evidence="8" id="KW-0325">Glycoprotein</keyword>
<sequence>MATNSSAASHNITSHKHQRSLPTSPCIPWFAVLSVEFLATVILNFITITVFVKQRQLQRKSTYLIIHLAIVDLLAGAVSGPMLIHSLVCSCYGKSWDITFSRISLAIRTFFPFTSLVNLAFISFERVHATYRPFKHRLIKKWVYGLVIAFIYLSAICKSTIEALINWPFSFIWVSSSYFVLLVLMCICYISIYIKVRCSRQHQLNGAAGLRERKLTRTLFLVTIASLLTFLPIVIVNIMIFLHILSFSNWSTYLQIGCTIITLFFANSLINPILYAVRMPEFRAGISKMVFCRTPQDHRNPVEYPLRDLYRQHQLHGAAGLRERKLTSTLFLVTFASLLTFLPLTIWESMIFLHNISIPNWSTYLQIGGTTRTLFLANSLINPILYAVRMPEFRVGILKLVFCRTPQDHRNPVEYPLRNL</sequence>
<feature type="transmembrane region" description="Helical" evidence="11">
    <location>
        <begin position="142"/>
        <end position="165"/>
    </location>
</feature>
<evidence type="ECO:0000313" key="14">
    <source>
        <dbReference type="Proteomes" id="UP001159428"/>
    </source>
</evidence>
<keyword evidence="3 11" id="KW-0812">Transmembrane</keyword>
<keyword evidence="5" id="KW-0297">G-protein coupled receptor</keyword>
<keyword evidence="14" id="KW-1185">Reference proteome</keyword>
<evidence type="ECO:0000256" key="8">
    <source>
        <dbReference type="ARBA" id="ARBA00023180"/>
    </source>
</evidence>
<feature type="compositionally biased region" description="Polar residues" evidence="10">
    <location>
        <begin position="1"/>
        <end position="12"/>
    </location>
</feature>
<dbReference type="InterPro" id="IPR000276">
    <property type="entry name" value="GPCR_Rhodpsn"/>
</dbReference>
<evidence type="ECO:0000256" key="9">
    <source>
        <dbReference type="ARBA" id="ARBA00023224"/>
    </source>
</evidence>
<feature type="transmembrane region" description="Helical" evidence="11">
    <location>
        <begin position="29"/>
        <end position="52"/>
    </location>
</feature>
<dbReference type="PRINTS" id="PR00237">
    <property type="entry name" value="GPCRRHODOPSN"/>
</dbReference>
<feature type="transmembrane region" description="Helical" evidence="11">
    <location>
        <begin position="171"/>
        <end position="194"/>
    </location>
</feature>
<dbReference type="CDD" id="cd00637">
    <property type="entry name" value="7tm_classA_rhodopsin-like"/>
    <property type="match status" value="1"/>
</dbReference>
<dbReference type="PANTHER" id="PTHR24246">
    <property type="entry name" value="OLFACTORY RECEPTOR AND ADENOSINE RECEPTOR"/>
    <property type="match status" value="1"/>
</dbReference>
<dbReference type="Gene3D" id="1.20.1070.10">
    <property type="entry name" value="Rhodopsin 7-helix transmembrane proteins"/>
    <property type="match status" value="2"/>
</dbReference>
<feature type="transmembrane region" description="Helical" evidence="11">
    <location>
        <begin position="64"/>
        <end position="88"/>
    </location>
</feature>
<dbReference type="InterPro" id="IPR017452">
    <property type="entry name" value="GPCR_Rhodpsn_7TM"/>
</dbReference>
<evidence type="ECO:0000256" key="3">
    <source>
        <dbReference type="ARBA" id="ARBA00022692"/>
    </source>
</evidence>
<evidence type="ECO:0000256" key="11">
    <source>
        <dbReference type="SAM" id="Phobius"/>
    </source>
</evidence>
<gene>
    <name evidence="13" type="ORF">PMEA_00007165</name>
</gene>
<evidence type="ECO:0000259" key="12">
    <source>
        <dbReference type="PROSITE" id="PS50262"/>
    </source>
</evidence>
<feature type="transmembrane region" description="Helical" evidence="11">
    <location>
        <begin position="100"/>
        <end position="121"/>
    </location>
</feature>
<evidence type="ECO:0000256" key="2">
    <source>
        <dbReference type="ARBA" id="ARBA00022475"/>
    </source>
</evidence>
<feature type="transmembrane region" description="Helical" evidence="11">
    <location>
        <begin position="253"/>
        <end position="277"/>
    </location>
</feature>
<comment type="subcellular location">
    <subcellularLocation>
        <location evidence="1">Cell membrane</location>
        <topology evidence="1">Multi-pass membrane protein</topology>
    </subcellularLocation>
</comment>
<feature type="transmembrane region" description="Helical" evidence="11">
    <location>
        <begin position="219"/>
        <end position="247"/>
    </location>
</feature>